<evidence type="ECO:0000256" key="1">
    <source>
        <dbReference type="SAM" id="Phobius"/>
    </source>
</evidence>
<name>A0A382EHL7_9ZZZZ</name>
<proteinExistence type="predicted"/>
<dbReference type="EMBL" id="UINC01044213">
    <property type="protein sequence ID" value="SVB49357.1"/>
    <property type="molecule type" value="Genomic_DNA"/>
</dbReference>
<reference evidence="2" key="1">
    <citation type="submission" date="2018-05" db="EMBL/GenBank/DDBJ databases">
        <authorList>
            <person name="Lanie J.A."/>
            <person name="Ng W.-L."/>
            <person name="Kazmierczak K.M."/>
            <person name="Andrzejewski T.M."/>
            <person name="Davidsen T.M."/>
            <person name="Wayne K.J."/>
            <person name="Tettelin H."/>
            <person name="Glass J.I."/>
            <person name="Rusch D."/>
            <person name="Podicherti R."/>
            <person name="Tsui H.-C.T."/>
            <person name="Winkler M.E."/>
        </authorList>
    </citation>
    <scope>NUCLEOTIDE SEQUENCE</scope>
</reference>
<keyword evidence="1" id="KW-1133">Transmembrane helix</keyword>
<feature type="transmembrane region" description="Helical" evidence="1">
    <location>
        <begin position="36"/>
        <end position="53"/>
    </location>
</feature>
<organism evidence="2">
    <name type="scientific">marine metagenome</name>
    <dbReference type="NCBI Taxonomy" id="408172"/>
    <lineage>
        <taxon>unclassified sequences</taxon>
        <taxon>metagenomes</taxon>
        <taxon>ecological metagenomes</taxon>
    </lineage>
</organism>
<sequence length="55" mass="6352">MRTQVGQSTLTKVLASLFCLVCLVSATLQEYWYEELWRLVIFIVFSFALFQLGST</sequence>
<keyword evidence="1" id="KW-0472">Membrane</keyword>
<dbReference type="AlphaFoldDB" id="A0A382EHL7"/>
<gene>
    <name evidence="2" type="ORF">METZ01_LOCUS202211</name>
</gene>
<keyword evidence="1" id="KW-0812">Transmembrane</keyword>
<protein>
    <submittedName>
        <fullName evidence="2">Uncharacterized protein</fullName>
    </submittedName>
</protein>
<evidence type="ECO:0000313" key="2">
    <source>
        <dbReference type="EMBL" id="SVB49357.1"/>
    </source>
</evidence>
<accession>A0A382EHL7</accession>
<feature type="non-terminal residue" evidence="2">
    <location>
        <position position="55"/>
    </location>
</feature>